<dbReference type="Proteomes" id="UP001500956">
    <property type="component" value="Unassembled WGS sequence"/>
</dbReference>
<evidence type="ECO:0000256" key="4">
    <source>
        <dbReference type="ARBA" id="ARBA00023136"/>
    </source>
</evidence>
<evidence type="ECO:0000256" key="3">
    <source>
        <dbReference type="ARBA" id="ARBA00022989"/>
    </source>
</evidence>
<evidence type="ECO:0000256" key="1">
    <source>
        <dbReference type="ARBA" id="ARBA00004141"/>
    </source>
</evidence>
<keyword evidence="3 5" id="KW-1133">Transmembrane helix</keyword>
<keyword evidence="2 5" id="KW-0812">Transmembrane</keyword>
<gene>
    <name evidence="6" type="ORF">GCM10023216_21240</name>
</gene>
<dbReference type="InterPro" id="IPR019109">
    <property type="entry name" value="MamF_MmsF"/>
</dbReference>
<feature type="transmembrane region" description="Helical" evidence="5">
    <location>
        <begin position="98"/>
        <end position="118"/>
    </location>
</feature>
<sequence length="134" mass="14618">MTEPTPHQTTPSPQAPLAPQDERTWSVLAHVSGVVLSVVGPLVVWLVFRDRSARVDHQGKQALNFQLTLLIGYVAVWVVFGVVAMIPIIGLLAFLGGVLAFGIWVCSLVFSILGAVAASRDERYEYPFAVTFVR</sequence>
<feature type="transmembrane region" description="Helical" evidence="5">
    <location>
        <begin position="27"/>
        <end position="48"/>
    </location>
</feature>
<keyword evidence="4 5" id="KW-0472">Membrane</keyword>
<keyword evidence="7" id="KW-1185">Reference proteome</keyword>
<dbReference type="RefSeq" id="WP_343037450.1">
    <property type="nucleotide sequence ID" value="NZ_BAABID010000008.1"/>
</dbReference>
<protein>
    <submittedName>
        <fullName evidence="6">DUF4870 domain-containing protein</fullName>
    </submittedName>
</protein>
<dbReference type="Pfam" id="PF09685">
    <property type="entry name" value="MamF_MmsF"/>
    <property type="match status" value="1"/>
</dbReference>
<accession>A0ABP8YHX5</accession>
<name>A0ABP8YHX5_9MICO</name>
<feature type="transmembrane region" description="Helical" evidence="5">
    <location>
        <begin position="69"/>
        <end position="92"/>
    </location>
</feature>
<proteinExistence type="predicted"/>
<evidence type="ECO:0000313" key="7">
    <source>
        <dbReference type="Proteomes" id="UP001500956"/>
    </source>
</evidence>
<organism evidence="6 7">
    <name type="scientific">Isoptericola chiayiensis</name>
    <dbReference type="NCBI Taxonomy" id="579446"/>
    <lineage>
        <taxon>Bacteria</taxon>
        <taxon>Bacillati</taxon>
        <taxon>Actinomycetota</taxon>
        <taxon>Actinomycetes</taxon>
        <taxon>Micrococcales</taxon>
        <taxon>Promicromonosporaceae</taxon>
        <taxon>Isoptericola</taxon>
    </lineage>
</organism>
<evidence type="ECO:0000313" key="6">
    <source>
        <dbReference type="EMBL" id="GAA4729453.1"/>
    </source>
</evidence>
<evidence type="ECO:0000256" key="5">
    <source>
        <dbReference type="SAM" id="Phobius"/>
    </source>
</evidence>
<reference evidence="7" key="1">
    <citation type="journal article" date="2019" name="Int. J. Syst. Evol. Microbiol.">
        <title>The Global Catalogue of Microorganisms (GCM) 10K type strain sequencing project: providing services to taxonomists for standard genome sequencing and annotation.</title>
        <authorList>
            <consortium name="The Broad Institute Genomics Platform"/>
            <consortium name="The Broad Institute Genome Sequencing Center for Infectious Disease"/>
            <person name="Wu L."/>
            <person name="Ma J."/>
        </authorList>
    </citation>
    <scope>NUCLEOTIDE SEQUENCE [LARGE SCALE GENOMIC DNA]</scope>
    <source>
        <strain evidence="7">JCM 18063</strain>
    </source>
</reference>
<comment type="subcellular location">
    <subcellularLocation>
        <location evidence="1">Membrane</location>
        <topology evidence="1">Multi-pass membrane protein</topology>
    </subcellularLocation>
</comment>
<comment type="caution">
    <text evidence="6">The sequence shown here is derived from an EMBL/GenBank/DDBJ whole genome shotgun (WGS) entry which is preliminary data.</text>
</comment>
<evidence type="ECO:0000256" key="2">
    <source>
        <dbReference type="ARBA" id="ARBA00022692"/>
    </source>
</evidence>
<dbReference type="EMBL" id="BAABID010000008">
    <property type="protein sequence ID" value="GAA4729453.1"/>
    <property type="molecule type" value="Genomic_DNA"/>
</dbReference>